<reference evidence="9" key="1">
    <citation type="submission" date="2020-06" db="EMBL/GenBank/DDBJ databases">
        <title>Draft genome sequences of strains closely related to Aspergillus parafelis and Aspergillus hiratsukae.</title>
        <authorList>
            <person name="Dos Santos R.A.C."/>
            <person name="Rivero-Menendez O."/>
            <person name="Steenwyk J.L."/>
            <person name="Mead M.E."/>
            <person name="Goldman G.H."/>
            <person name="Alastruey-Izquierdo A."/>
            <person name="Rokas A."/>
        </authorList>
    </citation>
    <scope>NUCLEOTIDE SEQUENCE</scope>
    <source>
        <strain evidence="9">CNM-CM5623</strain>
        <strain evidence="10">CNM-CM7691</strain>
    </source>
</reference>
<gene>
    <name evidence="9" type="ORF">CNMCM5623_008344</name>
    <name evidence="10" type="ORF">CNMCM7691_009362</name>
</gene>
<feature type="coiled-coil region" evidence="7">
    <location>
        <begin position="13"/>
        <end position="40"/>
    </location>
</feature>
<evidence type="ECO:0000256" key="5">
    <source>
        <dbReference type="ARBA" id="ARBA00022927"/>
    </source>
</evidence>
<dbReference type="PANTHER" id="PTHR22761:SF5">
    <property type="entry name" value="CHARGED MULTIVESICULAR BODY PROTEIN 6"/>
    <property type="match status" value="1"/>
</dbReference>
<dbReference type="GO" id="GO:0000815">
    <property type="term" value="C:ESCRT III complex"/>
    <property type="evidence" value="ECO:0007669"/>
    <property type="project" value="TreeGrafter"/>
</dbReference>
<dbReference type="AlphaFoldDB" id="A0A8H6PY17"/>
<keyword evidence="3" id="KW-0813">Transport</keyword>
<evidence type="ECO:0000256" key="4">
    <source>
        <dbReference type="ARBA" id="ARBA00022753"/>
    </source>
</evidence>
<organism evidence="9 12">
    <name type="scientific">Aspergillus felis</name>
    <dbReference type="NCBI Taxonomy" id="1287682"/>
    <lineage>
        <taxon>Eukaryota</taxon>
        <taxon>Fungi</taxon>
        <taxon>Dikarya</taxon>
        <taxon>Ascomycota</taxon>
        <taxon>Pezizomycotina</taxon>
        <taxon>Eurotiomycetes</taxon>
        <taxon>Eurotiomycetidae</taxon>
        <taxon>Eurotiales</taxon>
        <taxon>Aspergillaceae</taxon>
        <taxon>Aspergillus</taxon>
        <taxon>Aspergillus subgen. Fumigati</taxon>
    </lineage>
</organism>
<dbReference type="Proteomes" id="UP000654922">
    <property type="component" value="Unassembled WGS sequence"/>
</dbReference>
<dbReference type="Pfam" id="PF03357">
    <property type="entry name" value="Snf7"/>
    <property type="match status" value="1"/>
</dbReference>
<comment type="caution">
    <text evidence="9">The sequence shown here is derived from an EMBL/GenBank/DDBJ whole genome shotgun (WGS) entry which is preliminary data.</text>
</comment>
<feature type="region of interest" description="Disordered" evidence="8">
    <location>
        <begin position="176"/>
        <end position="195"/>
    </location>
</feature>
<evidence type="ECO:0000313" key="12">
    <source>
        <dbReference type="Proteomes" id="UP000654922"/>
    </source>
</evidence>
<evidence type="ECO:0000313" key="11">
    <source>
        <dbReference type="Proteomes" id="UP000641853"/>
    </source>
</evidence>
<evidence type="ECO:0000256" key="3">
    <source>
        <dbReference type="ARBA" id="ARBA00022448"/>
    </source>
</evidence>
<keyword evidence="4" id="KW-0967">Endosome</keyword>
<evidence type="ECO:0008006" key="13">
    <source>
        <dbReference type="Google" id="ProtNLM"/>
    </source>
</evidence>
<evidence type="ECO:0000256" key="8">
    <source>
        <dbReference type="SAM" id="MobiDB-lite"/>
    </source>
</evidence>
<evidence type="ECO:0000313" key="9">
    <source>
        <dbReference type="EMBL" id="KAF7163366.1"/>
    </source>
</evidence>
<keyword evidence="7" id="KW-0175">Coiled coil</keyword>
<dbReference type="GO" id="GO:0005771">
    <property type="term" value="C:multivesicular body"/>
    <property type="evidence" value="ECO:0007669"/>
    <property type="project" value="TreeGrafter"/>
</dbReference>
<dbReference type="EMBL" id="JACBAE010001344">
    <property type="protein sequence ID" value="KAF7163366.1"/>
    <property type="molecule type" value="Genomic_DNA"/>
</dbReference>
<comment type="subcellular location">
    <subcellularLocation>
        <location evidence="1">Endosome membrane</location>
    </subcellularLocation>
</comment>
<dbReference type="GO" id="GO:0032511">
    <property type="term" value="P:late endosome to vacuole transport via multivesicular body sorting pathway"/>
    <property type="evidence" value="ECO:0007669"/>
    <property type="project" value="TreeGrafter"/>
</dbReference>
<dbReference type="EMBL" id="JACBAG010001845">
    <property type="protein sequence ID" value="KAF7180195.1"/>
    <property type="molecule type" value="Genomic_DNA"/>
</dbReference>
<dbReference type="GO" id="GO:0015031">
    <property type="term" value="P:protein transport"/>
    <property type="evidence" value="ECO:0007669"/>
    <property type="project" value="UniProtKB-KW"/>
</dbReference>
<dbReference type="InterPro" id="IPR005024">
    <property type="entry name" value="Snf7_fam"/>
</dbReference>
<evidence type="ECO:0000256" key="7">
    <source>
        <dbReference type="SAM" id="Coils"/>
    </source>
</evidence>
<dbReference type="Gene3D" id="1.10.287.1060">
    <property type="entry name" value="ESAT-6-like"/>
    <property type="match status" value="1"/>
</dbReference>
<evidence type="ECO:0000313" key="10">
    <source>
        <dbReference type="EMBL" id="KAF7180195.1"/>
    </source>
</evidence>
<evidence type="ECO:0000256" key="2">
    <source>
        <dbReference type="ARBA" id="ARBA00006190"/>
    </source>
</evidence>
<protein>
    <recommendedName>
        <fullName evidence="13">SNF7 family protein</fullName>
    </recommendedName>
</protein>
<accession>A0A8H6PY17</accession>
<keyword evidence="11" id="KW-1185">Reference proteome</keyword>
<dbReference type="PANTHER" id="PTHR22761">
    <property type="entry name" value="CHARGED MULTIVESICULAR BODY PROTEIN"/>
    <property type="match status" value="1"/>
</dbReference>
<proteinExistence type="inferred from homology"/>
<sequence>MGNTSSSHKISAQDRAILDLKNQRDKLRQYQRRITVLTDRETAIAKECLARDDRRRALLALRRKKYQETLLSKTDAQLEQLEQLTSQVEFSLVQKDVLFGLQQGTKVLQAINKEMGGIEAVEKLMGETEEARAYQEMPLQEISQMLAGQLSNQDEDEVEDELEKLRQETEAITLPKVPTAPPVVAEGEEEGDKGEVEISAARMKTRAAVPAS</sequence>
<dbReference type="Proteomes" id="UP000641853">
    <property type="component" value="Unassembled WGS sequence"/>
</dbReference>
<keyword evidence="5" id="KW-0653">Protein transport</keyword>
<comment type="similarity">
    <text evidence="2">Belongs to the SNF7 family.</text>
</comment>
<evidence type="ECO:0000256" key="1">
    <source>
        <dbReference type="ARBA" id="ARBA00004608"/>
    </source>
</evidence>
<dbReference type="GO" id="GO:0006900">
    <property type="term" value="P:vesicle budding from membrane"/>
    <property type="evidence" value="ECO:0007669"/>
    <property type="project" value="TreeGrafter"/>
</dbReference>
<dbReference type="OrthoDB" id="441172at2759"/>
<keyword evidence="6" id="KW-0472">Membrane</keyword>
<evidence type="ECO:0000256" key="6">
    <source>
        <dbReference type="ARBA" id="ARBA00023136"/>
    </source>
</evidence>
<name>A0A8H6PY17_9EURO</name>